<dbReference type="Gene3D" id="3.20.20.70">
    <property type="entry name" value="Aldolase class I"/>
    <property type="match status" value="1"/>
</dbReference>
<dbReference type="CDD" id="cd14792">
    <property type="entry name" value="GH27"/>
    <property type="match status" value="1"/>
</dbReference>
<dbReference type="AlphaFoldDB" id="A0A1X6NIQ1"/>
<comment type="catalytic activity">
    <reaction evidence="4">
        <text>Hydrolysis of terminal, non-reducing alpha-D-galactose residues in alpha-D-galactosides, including galactose oligosaccharides, galactomannans and galactolipids.</text>
        <dbReference type="EC" id="3.2.1.22"/>
    </reaction>
</comment>
<keyword evidence="2 4" id="KW-0378">Hydrolase</keyword>
<sequence>MATRGSPTLREAGYTYLIIDDCWQGKRHPDTGAIEADASRFPSGMAATADYVHGRGLRFGLYSDIGNATCAGRPGALGHEETDAATYAAWGVDYLKVDFCYSAGEDPVTHYRTVSRALGDDSTRRIFLAACSWGRGAPWTWGPTVAADSWRTGPDLLPFWSATTKAAIADDFVAAEGTYVNADGKAEAGLKLSTTDAVLQAADRVAGLGRFAGPAVGWNDPDMVVGFDGMTLDDNAGGDARRWGGLTPDQAASHLALWAVAAAPLILGVDVADLPPDLQALMTNADLIAVSQDPGGVPGRVVWSASDAGWAAGRPPVAASGGADADVDVWVRPLTGGARGDMEYAVLAVNRDARRSTTLAGPTWARLLPVAATGVAAASG</sequence>
<organism evidence="5 6">
    <name type="scientific">Porphyra umbilicalis</name>
    <name type="common">Purple laver</name>
    <name type="synonym">Red alga</name>
    <dbReference type="NCBI Taxonomy" id="2786"/>
    <lineage>
        <taxon>Eukaryota</taxon>
        <taxon>Rhodophyta</taxon>
        <taxon>Bangiophyceae</taxon>
        <taxon>Bangiales</taxon>
        <taxon>Bangiaceae</taxon>
        <taxon>Porphyra</taxon>
    </lineage>
</organism>
<name>A0A1X6NIQ1_PORUM</name>
<dbReference type="EC" id="3.2.1.22" evidence="4"/>
<reference evidence="5 6" key="1">
    <citation type="submission" date="2017-03" db="EMBL/GenBank/DDBJ databases">
        <title>WGS assembly of Porphyra umbilicalis.</title>
        <authorList>
            <person name="Brawley S.H."/>
            <person name="Blouin N.A."/>
            <person name="Ficko-Blean E."/>
            <person name="Wheeler G.L."/>
            <person name="Lohr M."/>
            <person name="Goodson H.V."/>
            <person name="Jenkins J.W."/>
            <person name="Blaby-Haas C.E."/>
            <person name="Helliwell K.E."/>
            <person name="Chan C."/>
            <person name="Marriage T."/>
            <person name="Bhattacharya D."/>
            <person name="Klein A.S."/>
            <person name="Badis Y."/>
            <person name="Brodie J."/>
            <person name="Cao Y."/>
            <person name="Collen J."/>
            <person name="Dittami S.M."/>
            <person name="Gachon C.M."/>
            <person name="Green B.R."/>
            <person name="Karpowicz S."/>
            <person name="Kim J.W."/>
            <person name="Kudahl U."/>
            <person name="Lin S."/>
            <person name="Michel G."/>
            <person name="Mittag M."/>
            <person name="Olson B.J."/>
            <person name="Pangilinan J."/>
            <person name="Peng Y."/>
            <person name="Qiu H."/>
            <person name="Shu S."/>
            <person name="Singer J.T."/>
            <person name="Smith A.G."/>
            <person name="Sprecher B.N."/>
            <person name="Wagner V."/>
            <person name="Wang W."/>
            <person name="Wang Z.-Y."/>
            <person name="Yan J."/>
            <person name="Yarish C."/>
            <person name="Zoeuner-Riek S."/>
            <person name="Zhuang Y."/>
            <person name="Zou Y."/>
            <person name="Lindquist E.A."/>
            <person name="Grimwood J."/>
            <person name="Barry K."/>
            <person name="Rokhsar D.S."/>
            <person name="Schmutz J."/>
            <person name="Stiller J.W."/>
            <person name="Grossman A.R."/>
            <person name="Prochnik S.E."/>
        </authorList>
    </citation>
    <scope>NUCLEOTIDE SEQUENCE [LARGE SCALE GENOMIC DNA]</scope>
    <source>
        <strain evidence="5">4086291</strain>
    </source>
</reference>
<evidence type="ECO:0000313" key="6">
    <source>
        <dbReference type="Proteomes" id="UP000218209"/>
    </source>
</evidence>
<dbReference type="EMBL" id="KV920468">
    <property type="protein sequence ID" value="OSX68494.1"/>
    <property type="molecule type" value="Genomic_DNA"/>
</dbReference>
<dbReference type="SUPFAM" id="SSF51445">
    <property type="entry name" value="(Trans)glycosidases"/>
    <property type="match status" value="1"/>
</dbReference>
<dbReference type="PANTHER" id="PTHR11452">
    <property type="entry name" value="ALPHA-GALACTOSIDASE/ALPHA-N-ACETYLGALACTOSAMINIDASE"/>
    <property type="match status" value="1"/>
</dbReference>
<proteinExistence type="inferred from homology"/>
<dbReference type="InterPro" id="IPR002241">
    <property type="entry name" value="Glyco_hydro_27"/>
</dbReference>
<dbReference type="PRINTS" id="PR00740">
    <property type="entry name" value="GLHYDRLASE27"/>
</dbReference>
<dbReference type="InterPro" id="IPR017853">
    <property type="entry name" value="GH"/>
</dbReference>
<evidence type="ECO:0000256" key="4">
    <source>
        <dbReference type="RuleBase" id="RU361168"/>
    </source>
</evidence>
<protein>
    <recommendedName>
        <fullName evidence="4">Alpha-galactosidase</fullName>
        <ecNumber evidence="4">3.2.1.22</ecNumber>
    </recommendedName>
    <alternativeName>
        <fullName evidence="4">Melibiase</fullName>
    </alternativeName>
</protein>
<feature type="non-terminal residue" evidence="5">
    <location>
        <position position="380"/>
    </location>
</feature>
<evidence type="ECO:0000256" key="3">
    <source>
        <dbReference type="ARBA" id="ARBA00023295"/>
    </source>
</evidence>
<dbReference type="InterPro" id="IPR013785">
    <property type="entry name" value="Aldolase_TIM"/>
</dbReference>
<comment type="similarity">
    <text evidence="1 4">Belongs to the glycosyl hydrolase 27 family.</text>
</comment>
<keyword evidence="4" id="KW-1015">Disulfide bond</keyword>
<dbReference type="Proteomes" id="UP000218209">
    <property type="component" value="Unassembled WGS sequence"/>
</dbReference>
<keyword evidence="3 4" id="KW-0326">Glycosidase</keyword>
<dbReference type="PANTHER" id="PTHR11452:SF75">
    <property type="entry name" value="ALPHA-GALACTOSIDASE MEL1"/>
    <property type="match status" value="1"/>
</dbReference>
<dbReference type="GO" id="GO:0004557">
    <property type="term" value="F:alpha-galactosidase activity"/>
    <property type="evidence" value="ECO:0007669"/>
    <property type="project" value="UniProtKB-EC"/>
</dbReference>
<dbReference type="GO" id="GO:0005975">
    <property type="term" value="P:carbohydrate metabolic process"/>
    <property type="evidence" value="ECO:0007669"/>
    <property type="project" value="InterPro"/>
</dbReference>
<accession>A0A1X6NIQ1</accession>
<dbReference type="Pfam" id="PF16499">
    <property type="entry name" value="Melibiase_2"/>
    <property type="match status" value="2"/>
</dbReference>
<evidence type="ECO:0000256" key="1">
    <source>
        <dbReference type="ARBA" id="ARBA00009743"/>
    </source>
</evidence>
<dbReference type="OrthoDB" id="5795902at2759"/>
<evidence type="ECO:0000256" key="2">
    <source>
        <dbReference type="ARBA" id="ARBA00022801"/>
    </source>
</evidence>
<keyword evidence="6" id="KW-1185">Reference proteome</keyword>
<evidence type="ECO:0000313" key="5">
    <source>
        <dbReference type="EMBL" id="OSX68494.1"/>
    </source>
</evidence>
<gene>
    <name evidence="5" type="ORF">BU14_2697s0001</name>
</gene>